<dbReference type="PANTHER" id="PTHR11102">
    <property type="entry name" value="SEL-1-LIKE PROTEIN"/>
    <property type="match status" value="1"/>
</dbReference>
<dbReference type="InterPro" id="IPR050767">
    <property type="entry name" value="Sel1_AlgK"/>
</dbReference>
<feature type="signal peptide" evidence="2">
    <location>
        <begin position="1"/>
        <end position="21"/>
    </location>
</feature>
<proteinExistence type="inferred from homology"/>
<keyword evidence="4" id="KW-1185">Reference proteome</keyword>
<dbReference type="InterPro" id="IPR006597">
    <property type="entry name" value="Sel1-like"/>
</dbReference>
<organism evidence="3 4">
    <name type="scientific">Chaetoceros tenuissimus</name>
    <dbReference type="NCBI Taxonomy" id="426638"/>
    <lineage>
        <taxon>Eukaryota</taxon>
        <taxon>Sar</taxon>
        <taxon>Stramenopiles</taxon>
        <taxon>Ochrophyta</taxon>
        <taxon>Bacillariophyta</taxon>
        <taxon>Coscinodiscophyceae</taxon>
        <taxon>Chaetocerotophycidae</taxon>
        <taxon>Chaetocerotales</taxon>
        <taxon>Chaetocerotaceae</taxon>
        <taxon>Chaetoceros</taxon>
    </lineage>
</organism>
<accession>A0AAD3H5J9</accession>
<feature type="chain" id="PRO_5042137906" evidence="2">
    <location>
        <begin position="22"/>
        <end position="320"/>
    </location>
</feature>
<protein>
    <submittedName>
        <fullName evidence="3">Uncharacterized protein</fullName>
    </submittedName>
</protein>
<name>A0AAD3H5J9_9STRA</name>
<dbReference type="PANTHER" id="PTHR11102:SF160">
    <property type="entry name" value="ERAD-ASSOCIATED E3 UBIQUITIN-PROTEIN LIGASE COMPONENT HRD3"/>
    <property type="match status" value="1"/>
</dbReference>
<comment type="caution">
    <text evidence="3">The sequence shown here is derived from an EMBL/GenBank/DDBJ whole genome shotgun (WGS) entry which is preliminary data.</text>
</comment>
<evidence type="ECO:0000256" key="2">
    <source>
        <dbReference type="SAM" id="SignalP"/>
    </source>
</evidence>
<dbReference type="SUPFAM" id="SSF81901">
    <property type="entry name" value="HCP-like"/>
    <property type="match status" value="1"/>
</dbReference>
<dbReference type="Pfam" id="PF08238">
    <property type="entry name" value="Sel1"/>
    <property type="match status" value="3"/>
</dbReference>
<comment type="similarity">
    <text evidence="1">Belongs to the sel-1 family.</text>
</comment>
<sequence>MLLIHLLPFLISFSHVAVLECFSTAANYWASYAFSTRTQKRQTKNHVFSESQPNEIEIEHSGDVLEIQNQIQSITKNLWEGEVIPTLSSKESHESDKGLYFTEGEKDIPEGMAFSERAMYFQQEAEKGCPKAQHSLGLLYWNGFGNVKVDEKKSAKFHAAAALQNHLDAIAVLGGCIRTGTGVKKDVALGLKTIEFCALQNNPSGVNKKGRLLEDNGNDYDAFRLYKENYELGRANALLLFNLGWCYMYGQGVHKNTEEGIKMWEKAAALAPDEGAEEASWFLYEHYKRDLPVESEKWITVAADLGYEEAIQERLEIGNW</sequence>
<dbReference type="Gene3D" id="1.25.40.10">
    <property type="entry name" value="Tetratricopeptide repeat domain"/>
    <property type="match status" value="1"/>
</dbReference>
<reference evidence="3 4" key="1">
    <citation type="journal article" date="2021" name="Sci. Rep.">
        <title>The genome of the diatom Chaetoceros tenuissimus carries an ancient integrated fragment of an extant virus.</title>
        <authorList>
            <person name="Hongo Y."/>
            <person name="Kimura K."/>
            <person name="Takaki Y."/>
            <person name="Yoshida Y."/>
            <person name="Baba S."/>
            <person name="Kobayashi G."/>
            <person name="Nagasaki K."/>
            <person name="Hano T."/>
            <person name="Tomaru Y."/>
        </authorList>
    </citation>
    <scope>NUCLEOTIDE SEQUENCE [LARGE SCALE GENOMIC DNA]</scope>
    <source>
        <strain evidence="3 4">NIES-3715</strain>
    </source>
</reference>
<dbReference type="EMBL" id="BLLK01000040">
    <property type="protein sequence ID" value="GFH50823.1"/>
    <property type="molecule type" value="Genomic_DNA"/>
</dbReference>
<dbReference type="AlphaFoldDB" id="A0AAD3H5J9"/>
<evidence type="ECO:0000256" key="1">
    <source>
        <dbReference type="ARBA" id="ARBA00038101"/>
    </source>
</evidence>
<keyword evidence="2" id="KW-0732">Signal</keyword>
<dbReference type="SMART" id="SM00671">
    <property type="entry name" value="SEL1"/>
    <property type="match status" value="3"/>
</dbReference>
<dbReference type="InterPro" id="IPR011990">
    <property type="entry name" value="TPR-like_helical_dom_sf"/>
</dbReference>
<evidence type="ECO:0000313" key="3">
    <source>
        <dbReference type="EMBL" id="GFH50823.1"/>
    </source>
</evidence>
<dbReference type="Proteomes" id="UP001054902">
    <property type="component" value="Unassembled WGS sequence"/>
</dbReference>
<gene>
    <name evidence="3" type="ORF">CTEN210_07299</name>
</gene>
<evidence type="ECO:0000313" key="4">
    <source>
        <dbReference type="Proteomes" id="UP001054902"/>
    </source>
</evidence>